<gene>
    <name evidence="1" type="ORF">GMD59_14725</name>
</gene>
<protein>
    <submittedName>
        <fullName evidence="1">Uncharacterized protein</fullName>
    </submittedName>
</protein>
<name>A0A6L6LUW0_9FIRM</name>
<dbReference type="EMBL" id="WMZU01000029">
    <property type="protein sequence ID" value="MTS28530.1"/>
    <property type="molecule type" value="Genomic_DNA"/>
</dbReference>
<dbReference type="Proteomes" id="UP000472755">
    <property type="component" value="Unassembled WGS sequence"/>
</dbReference>
<comment type="caution">
    <text evidence="1">The sequence shown here is derived from an EMBL/GenBank/DDBJ whole genome shotgun (WGS) entry which is preliminary data.</text>
</comment>
<proteinExistence type="predicted"/>
<organism evidence="1 2">
    <name type="scientific">Ruthenibacterium lactatiformans</name>
    <dbReference type="NCBI Taxonomy" id="1550024"/>
    <lineage>
        <taxon>Bacteria</taxon>
        <taxon>Bacillati</taxon>
        <taxon>Bacillota</taxon>
        <taxon>Clostridia</taxon>
        <taxon>Eubacteriales</taxon>
        <taxon>Oscillospiraceae</taxon>
        <taxon>Ruthenibacterium</taxon>
    </lineage>
</organism>
<dbReference type="AlphaFoldDB" id="A0A6L6LUW0"/>
<evidence type="ECO:0000313" key="2">
    <source>
        <dbReference type="Proteomes" id="UP000472755"/>
    </source>
</evidence>
<sequence>MPVLIYMESAYRRADGTGVIRCEAMLPGDGQATISKVVRDTTARQLTREKLLLLAELLQNGIPDSSGQRRKLYRVEIMVYTSDQDFWEDIRAQAEARMDGGRQQSRNSDVCTQIIRQCRDNGCRLRNMGNSLLQKLVRSEAYRYLENQEVSPNDGTGKIA</sequence>
<evidence type="ECO:0000313" key="1">
    <source>
        <dbReference type="EMBL" id="MTS28530.1"/>
    </source>
</evidence>
<dbReference type="RefSeq" id="WP_172726281.1">
    <property type="nucleotide sequence ID" value="NZ_JAFHCJ010000029.1"/>
</dbReference>
<accession>A0A6L6LUW0</accession>
<reference evidence="1 2" key="1">
    <citation type="journal article" date="2019" name="Nat. Med.">
        <title>A library of human gut bacterial isolates paired with longitudinal multiomics data enables mechanistic microbiome research.</title>
        <authorList>
            <person name="Poyet M."/>
            <person name="Groussin M."/>
            <person name="Gibbons S.M."/>
            <person name="Avila-Pacheco J."/>
            <person name="Jiang X."/>
            <person name="Kearney S.M."/>
            <person name="Perrotta A.R."/>
            <person name="Berdy B."/>
            <person name="Zhao S."/>
            <person name="Lieberman T.D."/>
            <person name="Swanson P.K."/>
            <person name="Smith M."/>
            <person name="Roesemann S."/>
            <person name="Alexander J.E."/>
            <person name="Rich S.A."/>
            <person name="Livny J."/>
            <person name="Vlamakis H."/>
            <person name="Clish C."/>
            <person name="Bullock K."/>
            <person name="Deik A."/>
            <person name="Scott J."/>
            <person name="Pierce K.A."/>
            <person name="Xavier R.J."/>
            <person name="Alm E.J."/>
        </authorList>
    </citation>
    <scope>NUCLEOTIDE SEQUENCE [LARGE SCALE GENOMIC DNA]</scope>
    <source>
        <strain evidence="1 2">BIOML-A4</strain>
    </source>
</reference>